<dbReference type="SUPFAM" id="SSF46785">
    <property type="entry name" value="Winged helix' DNA-binding domain"/>
    <property type="match status" value="1"/>
</dbReference>
<name>A0A7K1J7B1_9BIFI</name>
<dbReference type="InterPro" id="IPR036388">
    <property type="entry name" value="WH-like_DNA-bd_sf"/>
</dbReference>
<dbReference type="GO" id="GO:0003677">
    <property type="term" value="F:DNA binding"/>
    <property type="evidence" value="ECO:0007669"/>
    <property type="project" value="UniProtKB-KW"/>
</dbReference>
<dbReference type="PANTHER" id="PTHR42756">
    <property type="entry name" value="TRANSCRIPTIONAL REGULATOR, MARR"/>
    <property type="match status" value="1"/>
</dbReference>
<dbReference type="Pfam" id="PF01047">
    <property type="entry name" value="MarR"/>
    <property type="match status" value="1"/>
</dbReference>
<dbReference type="InterPro" id="IPR000835">
    <property type="entry name" value="HTH_MarR-typ"/>
</dbReference>
<gene>
    <name evidence="6" type="ORF">GSD1FS_1885</name>
</gene>
<dbReference type="SMART" id="SM00347">
    <property type="entry name" value="HTH_MARR"/>
    <property type="match status" value="1"/>
</dbReference>
<evidence type="ECO:0000313" key="6">
    <source>
        <dbReference type="EMBL" id="MUH60512.1"/>
    </source>
</evidence>
<dbReference type="GO" id="GO:0003700">
    <property type="term" value="F:DNA-binding transcription factor activity"/>
    <property type="evidence" value="ECO:0007669"/>
    <property type="project" value="InterPro"/>
</dbReference>
<dbReference type="PROSITE" id="PS50995">
    <property type="entry name" value="HTH_MARR_2"/>
    <property type="match status" value="1"/>
</dbReference>
<evidence type="ECO:0000256" key="1">
    <source>
        <dbReference type="ARBA" id="ARBA00023015"/>
    </source>
</evidence>
<dbReference type="EMBL" id="WNLP01000013">
    <property type="protein sequence ID" value="MUH60512.1"/>
    <property type="molecule type" value="Genomic_DNA"/>
</dbReference>
<keyword evidence="1" id="KW-0805">Transcription regulation</keyword>
<accession>A0A7K1J7B1</accession>
<evidence type="ECO:0000256" key="3">
    <source>
        <dbReference type="ARBA" id="ARBA00023163"/>
    </source>
</evidence>
<protein>
    <submittedName>
        <fullName evidence="6">MarR family</fullName>
    </submittedName>
</protein>
<dbReference type="RefSeq" id="WP_155589308.1">
    <property type="nucleotide sequence ID" value="NZ_WNLP01000013.1"/>
</dbReference>
<reference evidence="6 7" key="1">
    <citation type="submission" date="2019-09" db="EMBL/GenBank/DDBJ databases">
        <title>Bifidobacterium canis sp. nov., isolated from the digestive tract of German Shepherd dog puppy.</title>
        <authorList>
            <person name="Bunesova V."/>
        </authorList>
    </citation>
    <scope>NUCLEOTIDE SEQUENCE [LARGE SCALE GENOMIC DNA]</scope>
    <source>
        <strain evidence="6 7">GSD1FS</strain>
    </source>
</reference>
<dbReference type="InterPro" id="IPR036390">
    <property type="entry name" value="WH_DNA-bd_sf"/>
</dbReference>
<proteinExistence type="predicted"/>
<evidence type="ECO:0000313" key="7">
    <source>
        <dbReference type="Proteomes" id="UP000487882"/>
    </source>
</evidence>
<dbReference type="PRINTS" id="PR00598">
    <property type="entry name" value="HTHMARR"/>
</dbReference>
<feature type="region of interest" description="Disordered" evidence="4">
    <location>
        <begin position="174"/>
        <end position="195"/>
    </location>
</feature>
<dbReference type="PANTHER" id="PTHR42756:SF1">
    <property type="entry name" value="TRANSCRIPTIONAL REPRESSOR OF EMRAB OPERON"/>
    <property type="match status" value="1"/>
</dbReference>
<keyword evidence="3" id="KW-0804">Transcription</keyword>
<keyword evidence="2" id="KW-0238">DNA-binding</keyword>
<feature type="domain" description="HTH marR-type" evidence="5">
    <location>
        <begin position="13"/>
        <end position="145"/>
    </location>
</feature>
<sequence length="195" mass="22437">MSDDIKTKIIEQVHELSMFIIRGHLKARRARARGVSRTHQPSNGQLKALGTLSEQPQISQHDFGELMGTSRQATAELLAKLEQYGYVTRTTSKDDRRVQMVQLTKAGRKVLEEYSEDAQRTTSLLDCLNEQELENLYDYLERINHAAEEQHPEDNFAKRKRLMRKAMAEFKQANEAAREATNESDGWEVLYEPAD</sequence>
<comment type="caution">
    <text evidence="6">The sequence shown here is derived from an EMBL/GenBank/DDBJ whole genome shotgun (WGS) entry which is preliminary data.</text>
</comment>
<evidence type="ECO:0000256" key="4">
    <source>
        <dbReference type="SAM" id="MobiDB-lite"/>
    </source>
</evidence>
<evidence type="ECO:0000256" key="2">
    <source>
        <dbReference type="ARBA" id="ARBA00023125"/>
    </source>
</evidence>
<dbReference type="PROSITE" id="PS01117">
    <property type="entry name" value="HTH_MARR_1"/>
    <property type="match status" value="1"/>
</dbReference>
<dbReference type="Proteomes" id="UP000487882">
    <property type="component" value="Unassembled WGS sequence"/>
</dbReference>
<organism evidence="6 7">
    <name type="scientific">Bifidobacterium canis</name>
    <dbReference type="NCBI Taxonomy" id="2610880"/>
    <lineage>
        <taxon>Bacteria</taxon>
        <taxon>Bacillati</taxon>
        <taxon>Actinomycetota</taxon>
        <taxon>Actinomycetes</taxon>
        <taxon>Bifidobacteriales</taxon>
        <taxon>Bifidobacteriaceae</taxon>
        <taxon>Bifidobacterium</taxon>
    </lineage>
</organism>
<dbReference type="Gene3D" id="1.10.10.10">
    <property type="entry name" value="Winged helix-like DNA-binding domain superfamily/Winged helix DNA-binding domain"/>
    <property type="match status" value="1"/>
</dbReference>
<keyword evidence="7" id="KW-1185">Reference proteome</keyword>
<dbReference type="AlphaFoldDB" id="A0A7K1J7B1"/>
<dbReference type="InterPro" id="IPR023187">
    <property type="entry name" value="Tscrpt_reg_MarR-type_CS"/>
</dbReference>
<evidence type="ECO:0000259" key="5">
    <source>
        <dbReference type="PROSITE" id="PS50995"/>
    </source>
</evidence>